<protein>
    <submittedName>
        <fullName evidence="3">SDR family oxidoreductase</fullName>
    </submittedName>
</protein>
<evidence type="ECO:0000256" key="1">
    <source>
        <dbReference type="ARBA" id="ARBA00006484"/>
    </source>
</evidence>
<dbReference type="AlphaFoldDB" id="A0A953HUM1"/>
<proteinExistence type="inferred from homology"/>
<comment type="caution">
    <text evidence="3">The sequence shown here is derived from an EMBL/GenBank/DDBJ whole genome shotgun (WGS) entry which is preliminary data.</text>
</comment>
<sequence length="264" mass="28992">MMQDLKGKNILITGGGGNGLASGICKALDQNGAQLIINDVSENHFTNLRDKYPHAVFIQADISRAEEVEKIFEEIEKTVGKLDGLVNNAGIGLVEYAHKVDSIGFDKLYDVDVKGLWQVSKNFVNHLLKHDHLGNIVNVTSIHVLKTVGKYALYSSAKSAVEGLTRGMAVELGKNNIRVNSVGPGFVHSDQNIHLLQSLTDDPEKWVDDHVNHYQVVNRVMEPVKCGNVIAFLLSQLSEGVTGQSIYVDHGTSLMLYGNDFIKK</sequence>
<dbReference type="FunFam" id="3.40.50.720:FF:000084">
    <property type="entry name" value="Short-chain dehydrogenase reductase"/>
    <property type="match status" value="1"/>
</dbReference>
<comment type="similarity">
    <text evidence="1">Belongs to the short-chain dehydrogenases/reductases (SDR) family.</text>
</comment>
<accession>A0A953HUM1</accession>
<dbReference type="Proteomes" id="UP000753961">
    <property type="component" value="Unassembled WGS sequence"/>
</dbReference>
<evidence type="ECO:0000256" key="2">
    <source>
        <dbReference type="ARBA" id="ARBA00023002"/>
    </source>
</evidence>
<evidence type="ECO:0000313" key="3">
    <source>
        <dbReference type="EMBL" id="MBY5958506.1"/>
    </source>
</evidence>
<dbReference type="PANTHER" id="PTHR43639">
    <property type="entry name" value="OXIDOREDUCTASE, SHORT-CHAIN DEHYDROGENASE/REDUCTASE FAMILY (AFU_ORTHOLOGUE AFUA_5G02870)"/>
    <property type="match status" value="1"/>
</dbReference>
<organism evidence="3 4">
    <name type="scientific">Membranihabitans marinus</name>
    <dbReference type="NCBI Taxonomy" id="1227546"/>
    <lineage>
        <taxon>Bacteria</taxon>
        <taxon>Pseudomonadati</taxon>
        <taxon>Bacteroidota</taxon>
        <taxon>Saprospiria</taxon>
        <taxon>Saprospirales</taxon>
        <taxon>Saprospiraceae</taxon>
        <taxon>Membranihabitans</taxon>
    </lineage>
</organism>
<dbReference type="PROSITE" id="PS00061">
    <property type="entry name" value="ADH_SHORT"/>
    <property type="match status" value="1"/>
</dbReference>
<dbReference type="PANTHER" id="PTHR43639:SF1">
    <property type="entry name" value="SHORT-CHAIN DEHYDROGENASE_REDUCTASE FAMILY PROTEIN"/>
    <property type="match status" value="1"/>
</dbReference>
<dbReference type="CDD" id="cd05233">
    <property type="entry name" value="SDR_c"/>
    <property type="match status" value="1"/>
</dbReference>
<dbReference type="PRINTS" id="PR00080">
    <property type="entry name" value="SDRFAMILY"/>
</dbReference>
<name>A0A953HUM1_9BACT</name>
<dbReference type="InterPro" id="IPR020904">
    <property type="entry name" value="Sc_DH/Rdtase_CS"/>
</dbReference>
<dbReference type="RefSeq" id="WP_222580046.1">
    <property type="nucleotide sequence ID" value="NZ_JAHVHU010000009.1"/>
</dbReference>
<dbReference type="EMBL" id="JAHVHU010000009">
    <property type="protein sequence ID" value="MBY5958506.1"/>
    <property type="molecule type" value="Genomic_DNA"/>
</dbReference>
<dbReference type="Pfam" id="PF13561">
    <property type="entry name" value="adh_short_C2"/>
    <property type="match status" value="1"/>
</dbReference>
<dbReference type="PRINTS" id="PR00081">
    <property type="entry name" value="GDHRDH"/>
</dbReference>
<evidence type="ECO:0000313" key="4">
    <source>
        <dbReference type="Proteomes" id="UP000753961"/>
    </source>
</evidence>
<dbReference type="SUPFAM" id="SSF51735">
    <property type="entry name" value="NAD(P)-binding Rossmann-fold domains"/>
    <property type="match status" value="1"/>
</dbReference>
<dbReference type="InterPro" id="IPR002347">
    <property type="entry name" value="SDR_fam"/>
</dbReference>
<dbReference type="InterPro" id="IPR036291">
    <property type="entry name" value="NAD(P)-bd_dom_sf"/>
</dbReference>
<keyword evidence="4" id="KW-1185">Reference proteome</keyword>
<reference evidence="3" key="1">
    <citation type="submission" date="2021-06" db="EMBL/GenBank/DDBJ databases">
        <title>44 bacteria genomes isolated from Dapeng, Shenzhen.</title>
        <authorList>
            <person name="Zheng W."/>
            <person name="Yu S."/>
            <person name="Huang Y."/>
        </authorList>
    </citation>
    <scope>NUCLEOTIDE SEQUENCE</scope>
    <source>
        <strain evidence="3">DP5N28-2</strain>
    </source>
</reference>
<gene>
    <name evidence="3" type="ORF">KUV50_10205</name>
</gene>
<keyword evidence="2" id="KW-0560">Oxidoreductase</keyword>
<dbReference type="Gene3D" id="3.40.50.720">
    <property type="entry name" value="NAD(P)-binding Rossmann-like Domain"/>
    <property type="match status" value="1"/>
</dbReference>
<dbReference type="GO" id="GO:0016491">
    <property type="term" value="F:oxidoreductase activity"/>
    <property type="evidence" value="ECO:0007669"/>
    <property type="project" value="UniProtKB-KW"/>
</dbReference>